<dbReference type="PANTHER" id="PTHR37691:SF1">
    <property type="entry name" value="BLR3518 PROTEIN"/>
    <property type="match status" value="1"/>
</dbReference>
<dbReference type="Proteomes" id="UP000316778">
    <property type="component" value="Unassembled WGS sequence"/>
</dbReference>
<feature type="signal peptide" evidence="1">
    <location>
        <begin position="1"/>
        <end position="19"/>
    </location>
</feature>
<comment type="caution">
    <text evidence="2">The sequence shown here is derived from an EMBL/GenBank/DDBJ whole genome shotgun (WGS) entry which is preliminary data.</text>
</comment>
<evidence type="ECO:0000313" key="2">
    <source>
        <dbReference type="EMBL" id="TWI92088.1"/>
    </source>
</evidence>
<dbReference type="EMBL" id="VLLG01000002">
    <property type="protein sequence ID" value="TWI92088.1"/>
    <property type="molecule type" value="Genomic_DNA"/>
</dbReference>
<dbReference type="OrthoDB" id="678766at2"/>
<evidence type="ECO:0000313" key="3">
    <source>
        <dbReference type="Proteomes" id="UP000316778"/>
    </source>
</evidence>
<dbReference type="InterPro" id="IPR003787">
    <property type="entry name" value="Sulphur_relay_DsrE/F-like"/>
</dbReference>
<keyword evidence="1" id="KW-0732">Signal</keyword>
<dbReference type="AlphaFoldDB" id="A0A562TFQ2"/>
<sequence length="154" mass="16740">MKHLSLALLCLAFSFGAHAQTTEKALERNRAFSGATATQAAYHAIYQLDTNNPKIIEKAIRNINNALTDPRLAGKVTLELVAFSGGTDAFLKGSPYEAALKALVEKGVIVAQCNNTLKERKLSREQLYDFIAIVPSGNGELIIRQAQGWSVIKP</sequence>
<keyword evidence="3" id="KW-1185">Reference proteome</keyword>
<dbReference type="SUPFAM" id="SSF75169">
    <property type="entry name" value="DsrEFH-like"/>
    <property type="match status" value="1"/>
</dbReference>
<dbReference type="InterPro" id="IPR027396">
    <property type="entry name" value="DsrEFH-like"/>
</dbReference>
<reference evidence="2 3" key="1">
    <citation type="journal article" date="2013" name="Stand. Genomic Sci.">
        <title>Genomic Encyclopedia of Type Strains, Phase I: The one thousand microbial genomes (KMG-I) project.</title>
        <authorList>
            <person name="Kyrpides N.C."/>
            <person name="Woyke T."/>
            <person name="Eisen J.A."/>
            <person name="Garrity G."/>
            <person name="Lilburn T.G."/>
            <person name="Beck B.J."/>
            <person name="Whitman W.B."/>
            <person name="Hugenholtz P."/>
            <person name="Klenk H.P."/>
        </authorList>
    </citation>
    <scope>NUCLEOTIDE SEQUENCE [LARGE SCALE GENOMIC DNA]</scope>
    <source>
        <strain evidence="2 3">DSM 13484</strain>
    </source>
</reference>
<protein>
    <submittedName>
        <fullName evidence="2">Uncharacterized protein</fullName>
    </submittedName>
</protein>
<dbReference type="RefSeq" id="WP_145711318.1">
    <property type="nucleotide sequence ID" value="NZ_BAAAFY010000001.1"/>
</dbReference>
<feature type="chain" id="PRO_5022173855" evidence="1">
    <location>
        <begin position="20"/>
        <end position="154"/>
    </location>
</feature>
<name>A0A562TFQ2_CHIJA</name>
<dbReference type="PANTHER" id="PTHR37691">
    <property type="entry name" value="BLR3518 PROTEIN"/>
    <property type="match status" value="1"/>
</dbReference>
<proteinExistence type="predicted"/>
<dbReference type="Gene3D" id="3.40.1260.10">
    <property type="entry name" value="DsrEFH-like"/>
    <property type="match status" value="1"/>
</dbReference>
<gene>
    <name evidence="2" type="ORF">LX66_1470</name>
</gene>
<dbReference type="Pfam" id="PF02635">
    <property type="entry name" value="DsrE"/>
    <property type="match status" value="1"/>
</dbReference>
<organism evidence="2 3">
    <name type="scientific">Chitinophaga japonensis</name>
    <name type="common">Flexibacter japonensis</name>
    <dbReference type="NCBI Taxonomy" id="104662"/>
    <lineage>
        <taxon>Bacteria</taxon>
        <taxon>Pseudomonadati</taxon>
        <taxon>Bacteroidota</taxon>
        <taxon>Chitinophagia</taxon>
        <taxon>Chitinophagales</taxon>
        <taxon>Chitinophagaceae</taxon>
        <taxon>Chitinophaga</taxon>
    </lineage>
</organism>
<evidence type="ECO:0000256" key="1">
    <source>
        <dbReference type="SAM" id="SignalP"/>
    </source>
</evidence>
<accession>A0A562TFQ2</accession>